<feature type="domain" description="Flavin reductase like" evidence="3">
    <location>
        <begin position="22"/>
        <end position="167"/>
    </location>
</feature>
<evidence type="ECO:0000256" key="2">
    <source>
        <dbReference type="ARBA" id="ARBA00023002"/>
    </source>
</evidence>
<protein>
    <submittedName>
        <fullName evidence="4">3-hydroxy-9,10-secoandrosta-1,3,5(10)-triene-9,17-dione monooxygenase reductase component</fullName>
    </submittedName>
</protein>
<evidence type="ECO:0000259" key="3">
    <source>
        <dbReference type="SMART" id="SM00903"/>
    </source>
</evidence>
<dbReference type="RefSeq" id="WP_097207997.1">
    <property type="nucleotide sequence ID" value="NZ_JACHXB010000001.1"/>
</dbReference>
<dbReference type="GO" id="GO:0004497">
    <property type="term" value="F:monooxygenase activity"/>
    <property type="evidence" value="ECO:0007669"/>
    <property type="project" value="UniProtKB-KW"/>
</dbReference>
<keyword evidence="4" id="KW-0503">Monooxygenase</keyword>
<dbReference type="SUPFAM" id="SSF50475">
    <property type="entry name" value="FMN-binding split barrel"/>
    <property type="match status" value="1"/>
</dbReference>
<dbReference type="SMART" id="SM00903">
    <property type="entry name" value="Flavin_Reduct"/>
    <property type="match status" value="1"/>
</dbReference>
<accession>A0A285EJ80</accession>
<dbReference type="GO" id="GO:0042602">
    <property type="term" value="F:riboflavin reductase (NADPH) activity"/>
    <property type="evidence" value="ECO:0007669"/>
    <property type="project" value="TreeGrafter"/>
</dbReference>
<gene>
    <name evidence="4" type="ORF">SAMN06893097_109141</name>
</gene>
<reference evidence="4 5" key="1">
    <citation type="submission" date="2017-09" db="EMBL/GenBank/DDBJ databases">
        <authorList>
            <person name="Ehlers B."/>
            <person name="Leendertz F.H."/>
        </authorList>
    </citation>
    <scope>NUCLEOTIDE SEQUENCE [LARGE SCALE GENOMIC DNA]</scope>
    <source>
        <strain evidence="4 5">DSM 46844</strain>
    </source>
</reference>
<dbReference type="AlphaFoldDB" id="A0A285EJ80"/>
<dbReference type="Gene3D" id="2.30.110.10">
    <property type="entry name" value="Electron Transport, Fmn-binding Protein, Chain A"/>
    <property type="match status" value="1"/>
</dbReference>
<dbReference type="PANTHER" id="PTHR30466:SF11">
    <property type="entry name" value="FLAVIN-DEPENDENT MONOOXYGENASE, REDUCTASE SUBUNIT HSAB"/>
    <property type="match status" value="1"/>
</dbReference>
<dbReference type="InterPro" id="IPR012349">
    <property type="entry name" value="Split_barrel_FMN-bd"/>
</dbReference>
<dbReference type="Pfam" id="PF01613">
    <property type="entry name" value="Flavin_Reduct"/>
    <property type="match status" value="1"/>
</dbReference>
<sequence>MSDVAVRSRDESDLGGAFRHSMSLLTAGVAVVTTHVAGRPWGMTITATCSVSADPPMVLVSLARTCVPARAIAELGEYGLCLLGAHGIETAKFGAAPGVPKFLDEVGRVIPGAGGTPCVSGSIAHLDCAVVEQVEAGDHVIYLGRVRGISFPATGAPLLYGSRQYQRTVPALQLATSDEDHALAYSAW</sequence>
<dbReference type="OrthoDB" id="9789254at2"/>
<dbReference type="GO" id="GO:0010181">
    <property type="term" value="F:FMN binding"/>
    <property type="evidence" value="ECO:0007669"/>
    <property type="project" value="InterPro"/>
</dbReference>
<dbReference type="InterPro" id="IPR050268">
    <property type="entry name" value="NADH-dep_flavin_reductase"/>
</dbReference>
<keyword evidence="2" id="KW-0560">Oxidoreductase</keyword>
<comment type="similarity">
    <text evidence="1">Belongs to the non-flavoprotein flavin reductase family.</text>
</comment>
<dbReference type="Proteomes" id="UP000219514">
    <property type="component" value="Unassembled WGS sequence"/>
</dbReference>
<organism evidence="4 5">
    <name type="scientific">Geodermatophilus sabuli</name>
    <dbReference type="NCBI Taxonomy" id="1564158"/>
    <lineage>
        <taxon>Bacteria</taxon>
        <taxon>Bacillati</taxon>
        <taxon>Actinomycetota</taxon>
        <taxon>Actinomycetes</taxon>
        <taxon>Geodermatophilales</taxon>
        <taxon>Geodermatophilaceae</taxon>
        <taxon>Geodermatophilus</taxon>
    </lineage>
</organism>
<name>A0A285EJ80_9ACTN</name>
<keyword evidence="5" id="KW-1185">Reference proteome</keyword>
<evidence type="ECO:0000313" key="4">
    <source>
        <dbReference type="EMBL" id="SNX98061.1"/>
    </source>
</evidence>
<dbReference type="InterPro" id="IPR002563">
    <property type="entry name" value="Flavin_Rdtase-like_dom"/>
</dbReference>
<evidence type="ECO:0000256" key="1">
    <source>
        <dbReference type="ARBA" id="ARBA00008898"/>
    </source>
</evidence>
<evidence type="ECO:0000313" key="5">
    <source>
        <dbReference type="Proteomes" id="UP000219514"/>
    </source>
</evidence>
<dbReference type="PANTHER" id="PTHR30466">
    <property type="entry name" value="FLAVIN REDUCTASE"/>
    <property type="match status" value="1"/>
</dbReference>
<proteinExistence type="inferred from homology"/>
<dbReference type="EMBL" id="OBDO01000009">
    <property type="protein sequence ID" value="SNX98061.1"/>
    <property type="molecule type" value="Genomic_DNA"/>
</dbReference>